<dbReference type="AlphaFoldDB" id="A0AAE3M8J5"/>
<evidence type="ECO:0000256" key="11">
    <source>
        <dbReference type="ARBA" id="ARBA00034617"/>
    </source>
</evidence>
<dbReference type="GO" id="GO:0005524">
    <property type="term" value="F:ATP binding"/>
    <property type="evidence" value="ECO:0007669"/>
    <property type="project" value="UniProtKB-UniRule"/>
</dbReference>
<evidence type="ECO:0000256" key="9">
    <source>
        <dbReference type="ARBA" id="ARBA00023204"/>
    </source>
</evidence>
<evidence type="ECO:0000313" key="18">
    <source>
        <dbReference type="Proteomes" id="UP001209229"/>
    </source>
</evidence>
<keyword evidence="4 14" id="KW-0378">Hydrolase</keyword>
<dbReference type="InterPro" id="IPR027417">
    <property type="entry name" value="P-loop_NTPase"/>
</dbReference>
<dbReference type="GO" id="GO:0000725">
    <property type="term" value="P:recombinational repair"/>
    <property type="evidence" value="ECO:0007669"/>
    <property type="project" value="TreeGrafter"/>
</dbReference>
<evidence type="ECO:0000256" key="7">
    <source>
        <dbReference type="ARBA" id="ARBA00022840"/>
    </source>
</evidence>
<feature type="domain" description="UvrD-like helicase ATP-binding" evidence="15">
    <location>
        <begin position="1"/>
        <end position="464"/>
    </location>
</feature>
<dbReference type="GO" id="GO:0005829">
    <property type="term" value="C:cytosol"/>
    <property type="evidence" value="ECO:0007669"/>
    <property type="project" value="TreeGrafter"/>
</dbReference>
<keyword evidence="1" id="KW-0540">Nuclease</keyword>
<keyword evidence="2 14" id="KW-0547">Nucleotide-binding</keyword>
<dbReference type="InterPro" id="IPR014017">
    <property type="entry name" value="DNA_helicase_UvrD-like_C"/>
</dbReference>
<gene>
    <name evidence="17" type="ORF">OM075_18905</name>
</gene>
<name>A0AAE3M8J5_9BACT</name>
<evidence type="ECO:0000259" key="16">
    <source>
        <dbReference type="PROSITE" id="PS51217"/>
    </source>
</evidence>
<reference evidence="17" key="1">
    <citation type="submission" date="2022-10" db="EMBL/GenBank/DDBJ databases">
        <authorList>
            <person name="Yu W.X."/>
        </authorList>
    </citation>
    <scope>NUCLEOTIDE SEQUENCE</scope>
    <source>
        <strain evidence="17">AAT</strain>
    </source>
</reference>
<feature type="domain" description="UvrD-like helicase C-terminal" evidence="16">
    <location>
        <begin position="497"/>
        <end position="759"/>
    </location>
</feature>
<dbReference type="GO" id="GO:0003677">
    <property type="term" value="F:DNA binding"/>
    <property type="evidence" value="ECO:0007669"/>
    <property type="project" value="UniProtKB-KW"/>
</dbReference>
<evidence type="ECO:0000256" key="8">
    <source>
        <dbReference type="ARBA" id="ARBA00023125"/>
    </source>
</evidence>
<dbReference type="InterPro" id="IPR011604">
    <property type="entry name" value="PDDEXK-like_dom_sf"/>
</dbReference>
<evidence type="ECO:0000256" key="2">
    <source>
        <dbReference type="ARBA" id="ARBA00022741"/>
    </source>
</evidence>
<evidence type="ECO:0000256" key="13">
    <source>
        <dbReference type="ARBA" id="ARBA00048988"/>
    </source>
</evidence>
<evidence type="ECO:0000313" key="17">
    <source>
        <dbReference type="EMBL" id="MCW3788545.1"/>
    </source>
</evidence>
<dbReference type="GO" id="GO:0043138">
    <property type="term" value="F:3'-5' DNA helicase activity"/>
    <property type="evidence" value="ECO:0007669"/>
    <property type="project" value="UniProtKB-EC"/>
</dbReference>
<accession>A0AAE3M8J5</accession>
<dbReference type="RefSeq" id="WP_301192103.1">
    <property type="nucleotide sequence ID" value="NZ_JAPDPJ010000056.1"/>
</dbReference>
<evidence type="ECO:0000256" key="5">
    <source>
        <dbReference type="ARBA" id="ARBA00022806"/>
    </source>
</evidence>
<keyword evidence="3" id="KW-0227">DNA damage</keyword>
<evidence type="ECO:0000256" key="3">
    <source>
        <dbReference type="ARBA" id="ARBA00022763"/>
    </source>
</evidence>
<evidence type="ECO:0000256" key="4">
    <source>
        <dbReference type="ARBA" id="ARBA00022801"/>
    </source>
</evidence>
<keyword evidence="8" id="KW-0238">DNA-binding</keyword>
<keyword evidence="6" id="KW-0269">Exonuclease</keyword>
<keyword evidence="5 14" id="KW-0347">Helicase</keyword>
<feature type="binding site" evidence="14">
    <location>
        <begin position="9"/>
        <end position="16"/>
    </location>
    <ligand>
        <name>ATP</name>
        <dbReference type="ChEBI" id="CHEBI:30616"/>
    </ligand>
</feature>
<dbReference type="PANTHER" id="PTHR11070:SF67">
    <property type="entry name" value="DNA 3'-5' HELICASE"/>
    <property type="match status" value="1"/>
</dbReference>
<comment type="caution">
    <text evidence="17">The sequence shown here is derived from an EMBL/GenBank/DDBJ whole genome shotgun (WGS) entry which is preliminary data.</text>
</comment>
<comment type="catalytic activity">
    <reaction evidence="11">
        <text>Couples ATP hydrolysis with the unwinding of duplex DNA by translocating in the 3'-5' direction.</text>
        <dbReference type="EC" id="5.6.2.4"/>
    </reaction>
</comment>
<organism evidence="17 18">
    <name type="scientific">Plebeiibacterium sediminum</name>
    <dbReference type="NCBI Taxonomy" id="2992112"/>
    <lineage>
        <taxon>Bacteria</taxon>
        <taxon>Pseudomonadati</taxon>
        <taxon>Bacteroidota</taxon>
        <taxon>Bacteroidia</taxon>
        <taxon>Marinilabiliales</taxon>
        <taxon>Marinilabiliaceae</taxon>
        <taxon>Plebeiibacterium</taxon>
    </lineage>
</organism>
<dbReference type="Pfam" id="PF00580">
    <property type="entry name" value="UvrD-helicase"/>
    <property type="match status" value="1"/>
</dbReference>
<evidence type="ECO:0000256" key="12">
    <source>
        <dbReference type="ARBA" id="ARBA00034808"/>
    </source>
</evidence>
<evidence type="ECO:0000259" key="15">
    <source>
        <dbReference type="PROSITE" id="PS51198"/>
    </source>
</evidence>
<dbReference type="PANTHER" id="PTHR11070">
    <property type="entry name" value="UVRD / RECB / PCRA DNA HELICASE FAMILY MEMBER"/>
    <property type="match status" value="1"/>
</dbReference>
<dbReference type="InterPro" id="IPR014016">
    <property type="entry name" value="UvrD-like_ATP-bd"/>
</dbReference>
<evidence type="ECO:0000256" key="14">
    <source>
        <dbReference type="PROSITE-ProRule" id="PRU00560"/>
    </source>
</evidence>
<evidence type="ECO:0000256" key="6">
    <source>
        <dbReference type="ARBA" id="ARBA00022839"/>
    </source>
</evidence>
<dbReference type="Proteomes" id="UP001209229">
    <property type="component" value="Unassembled WGS sequence"/>
</dbReference>
<dbReference type="GO" id="GO:0004527">
    <property type="term" value="F:exonuclease activity"/>
    <property type="evidence" value="ECO:0007669"/>
    <property type="project" value="UniProtKB-KW"/>
</dbReference>
<keyword evidence="7 14" id="KW-0067">ATP-binding</keyword>
<dbReference type="EMBL" id="JAPDPJ010000056">
    <property type="protein sequence ID" value="MCW3788545.1"/>
    <property type="molecule type" value="Genomic_DNA"/>
</dbReference>
<evidence type="ECO:0000256" key="1">
    <source>
        <dbReference type="ARBA" id="ARBA00022722"/>
    </source>
</evidence>
<proteinExistence type="predicted"/>
<dbReference type="Pfam" id="PF13361">
    <property type="entry name" value="UvrD_C"/>
    <property type="match status" value="1"/>
</dbReference>
<dbReference type="SUPFAM" id="SSF52540">
    <property type="entry name" value="P-loop containing nucleoside triphosphate hydrolases"/>
    <property type="match status" value="1"/>
</dbReference>
<dbReference type="EC" id="5.6.2.4" evidence="12"/>
<sequence>MSQLKIYRASAGSGKTYTLTKEFLFLLFKNPTNYTRTLAVTFTNKATGEMKSRILEKLYQISANKTKDYVDDLIKEFEISEKQVRQRAHVLLSYLLHDFSNFSVSTIDSFFQKIIRSFAREAGLESGFKIELNGPKILQKAIDHLLLKVDLPEYEHLKNWLVQFAEQKLNQGKNWNLTNDLNKLGSEIFNELFQLESRDILIALSNKDWMQTYLNQIIAIKNDFEKKIKGIGEEASDAIKKSGLKYEDFTGKSRTPVKYFEKLKALDKLEAGPTVLKLIDEPEKWGRKDNTPAVQDEISGIYPLLNMLLKKALDIIEKEFETYNTANVISQNIYALGIIADIAKEVQNICREENIFLIADSSHFLNRIIDQNDTPFIYEKIGSKFQNFMIDEFQDTSKLQWLNFKPLIDNSLSSDETSLIVGDVKQSIYRWRNSDWNLLEHQITQDFRQHGNQEETLDWNWRSFSNIIQFNNTIFTHASNLIQNDFNNSLTEHIKDTAIQDLFKKKISNAYADVFQQTPVNKEDNKGYIQSRFFEIDKNADYDELMLQETVEQIENLIEKGYSYSDICILVRKKGEGETIANALLSGNYSKDGAIIPVVSNESLFLSGSAAINFMMAQVKYLQNPNNLILKADMVLNKRLLEEDTEGTLIEIGNYFEFNESEGFNNTNYSWIDVLLSKRQKPLLELIEYLANQLPEKIKKEQGIFIQSFINSTNQFIKDHFPDLSTFIEWWNDKGQTEAISVPDDQDAIKIMTVHKSKGLEFKAVLIPYCNWKLDSEISSNIIWCKPNQEPFNAIKLLPVTYTSKLKDTIFKEEYFEEQLYQYVDSINLLYVAFTRSCEVLITFGPMPSKSNKGGLKTVSDLLYHTFNNSGLNEAKNGFIDITKGWNEEQNIFSYGEIPQQQHHNSDKTDIESEVLKPFSNNILNNDNIAIKTNSVDYFSKDIKQSRLNYGNIMHEAFEYIHSENDIDGALNRLMFEGKISENEKSQLSSEIKSLITQDNTRRWYDSSNIIKTENTIISSQGTYRPDRVVFIKDTIHVIDYKFGEKEDKKYEKQMMFYIRQIKQMDHKPVSGFIWYVTLGKIVEIAPQAIQGNLF</sequence>
<dbReference type="PROSITE" id="PS51198">
    <property type="entry name" value="UVRD_HELICASE_ATP_BIND"/>
    <property type="match status" value="1"/>
</dbReference>
<keyword evidence="10" id="KW-0413">Isomerase</keyword>
<keyword evidence="9" id="KW-0234">DNA repair</keyword>
<dbReference type="Gene3D" id="3.40.50.300">
    <property type="entry name" value="P-loop containing nucleotide triphosphate hydrolases"/>
    <property type="match status" value="4"/>
</dbReference>
<dbReference type="Gene3D" id="3.90.320.10">
    <property type="match status" value="1"/>
</dbReference>
<protein>
    <recommendedName>
        <fullName evidence="12">DNA 3'-5' helicase</fullName>
        <ecNumber evidence="12">5.6.2.4</ecNumber>
    </recommendedName>
</protein>
<comment type="catalytic activity">
    <reaction evidence="13">
        <text>ATP + H2O = ADP + phosphate + H(+)</text>
        <dbReference type="Rhea" id="RHEA:13065"/>
        <dbReference type="ChEBI" id="CHEBI:15377"/>
        <dbReference type="ChEBI" id="CHEBI:15378"/>
        <dbReference type="ChEBI" id="CHEBI:30616"/>
        <dbReference type="ChEBI" id="CHEBI:43474"/>
        <dbReference type="ChEBI" id="CHEBI:456216"/>
        <dbReference type="EC" id="5.6.2.4"/>
    </reaction>
</comment>
<dbReference type="PROSITE" id="PS51217">
    <property type="entry name" value="UVRD_HELICASE_CTER"/>
    <property type="match status" value="1"/>
</dbReference>
<keyword evidence="18" id="KW-1185">Reference proteome</keyword>
<dbReference type="InterPro" id="IPR000212">
    <property type="entry name" value="DNA_helicase_UvrD/REP"/>
</dbReference>
<evidence type="ECO:0000256" key="10">
    <source>
        <dbReference type="ARBA" id="ARBA00023235"/>
    </source>
</evidence>